<gene>
    <name evidence="1" type="ordered locus">SELR_21520</name>
</gene>
<protein>
    <submittedName>
        <fullName evidence="1">Uncharacterized protein</fullName>
    </submittedName>
</protein>
<reference evidence="1 2" key="1">
    <citation type="submission" date="2011-10" db="EMBL/GenBank/DDBJ databases">
        <title>Whole genome sequence of Selenomonas ruminantium subsp. lactilytica TAM6421.</title>
        <authorList>
            <person name="Oguchi A."/>
            <person name="Ankai A."/>
            <person name="Kaneko J."/>
            <person name="Yamada-Narita S."/>
            <person name="Fukui S."/>
            <person name="Takahashi M."/>
            <person name="Onodera T."/>
            <person name="Kojima S."/>
            <person name="Fushimi T."/>
            <person name="Abe N."/>
            <person name="Kamio Y."/>
            <person name="Yamazaki S."/>
            <person name="Fujita N."/>
        </authorList>
    </citation>
    <scope>NUCLEOTIDE SEQUENCE [LARGE SCALE GENOMIC DNA]</scope>
    <source>
        <strain evidence="2">NBRC 103574 / TAM6421</strain>
    </source>
</reference>
<name>I0GSX3_SELRL</name>
<dbReference type="PATRIC" id="fig|927704.6.peg.2229"/>
<evidence type="ECO:0000313" key="2">
    <source>
        <dbReference type="Proteomes" id="UP000007887"/>
    </source>
</evidence>
<sequence length="63" mass="7104">MSTQTASMAKRIKHIWMLLQGAISRPLPAGSFLRSIRPQKRRKKVSAISNCIISPFPKEVVQL</sequence>
<dbReference type="EMBL" id="AP012292">
    <property type="protein sequence ID" value="BAL83860.1"/>
    <property type="molecule type" value="Genomic_DNA"/>
</dbReference>
<organism evidence="1 2">
    <name type="scientific">Selenomonas ruminantium subsp. lactilytica (strain NBRC 103574 / TAM6421)</name>
    <dbReference type="NCBI Taxonomy" id="927704"/>
    <lineage>
        <taxon>Bacteria</taxon>
        <taxon>Bacillati</taxon>
        <taxon>Bacillota</taxon>
        <taxon>Negativicutes</taxon>
        <taxon>Selenomonadales</taxon>
        <taxon>Selenomonadaceae</taxon>
        <taxon>Selenomonas</taxon>
    </lineage>
</organism>
<dbReference type="AlphaFoldDB" id="I0GSX3"/>
<dbReference type="HOGENOM" id="CLU_2883399_0_0_9"/>
<accession>I0GSX3</accession>
<evidence type="ECO:0000313" key="1">
    <source>
        <dbReference type="EMBL" id="BAL83860.1"/>
    </source>
</evidence>
<proteinExistence type="predicted"/>
<dbReference type="Proteomes" id="UP000007887">
    <property type="component" value="Chromosome"/>
</dbReference>
<dbReference type="KEGG" id="sri:SELR_21520"/>